<evidence type="ECO:0000313" key="2">
    <source>
        <dbReference type="Proteomes" id="UP001324427"/>
    </source>
</evidence>
<reference evidence="1 2" key="1">
    <citation type="submission" date="2021-11" db="EMBL/GenBank/DDBJ databases">
        <title>Black yeast isolated from Biological Soil Crust.</title>
        <authorList>
            <person name="Kurbessoian T."/>
        </authorList>
    </citation>
    <scope>NUCLEOTIDE SEQUENCE [LARGE SCALE GENOMIC DNA]</scope>
    <source>
        <strain evidence="1 2">CCFEE 5522</strain>
    </source>
</reference>
<proteinExistence type="predicted"/>
<keyword evidence="2" id="KW-1185">Reference proteome</keyword>
<dbReference type="AlphaFoldDB" id="A0AAV9JRS6"/>
<accession>A0AAV9JRS6</accession>
<sequence>MSADLEVATFARIRADIDLGSGVAKIAAQHVLPGTDPQTVIIDDIPITGFAVPEFEQKVVLDDLLQVLRDEKGNALIGAQAVLPPLTITITESVLSQAMFVMNGNLLTHVRAVVETAFQSWLPPEKKIVVEHLEGTKVKQLQQSRKIKYYQSNEKYPVAHGALQLYLENEPDQLPSEIYFYPSRSEEWTYEHKEATGYRFDEEDGKKHPEPLLDRTEPDKWDPSIRLVPHQLSLLFELLPSREQQANVIPIKLCLDADESNQLRFEIFSSRKKLPEHTALYTSTGKIRRGVEKWPMTFVDAWRDNELTERGYEVKETNGIRHVLATALVEMSKAADHLDVTVQLLEPGADLRYAEEQLTEDSQYEVILTATKELWDVNRSHKISMAMHQLWCPPKERDPCDFRIASQHVLEALIPGEGTSLGKNLLMHHHLTAWNPAGE</sequence>
<name>A0AAV9JRS6_9PEZI</name>
<comment type="caution">
    <text evidence="1">The sequence shown here is derived from an EMBL/GenBank/DDBJ whole genome shotgun (WGS) entry which is preliminary data.</text>
</comment>
<gene>
    <name evidence="1" type="ORF">LTR36_010817</name>
</gene>
<protein>
    <submittedName>
        <fullName evidence="1">Uncharacterized protein</fullName>
    </submittedName>
</protein>
<dbReference type="Proteomes" id="UP001324427">
    <property type="component" value="Unassembled WGS sequence"/>
</dbReference>
<organism evidence="1 2">
    <name type="scientific">Oleoguttula mirabilis</name>
    <dbReference type="NCBI Taxonomy" id="1507867"/>
    <lineage>
        <taxon>Eukaryota</taxon>
        <taxon>Fungi</taxon>
        <taxon>Dikarya</taxon>
        <taxon>Ascomycota</taxon>
        <taxon>Pezizomycotina</taxon>
        <taxon>Dothideomycetes</taxon>
        <taxon>Dothideomycetidae</taxon>
        <taxon>Mycosphaerellales</taxon>
        <taxon>Teratosphaeriaceae</taxon>
        <taxon>Oleoguttula</taxon>
    </lineage>
</organism>
<dbReference type="EMBL" id="JAVFHQ010000009">
    <property type="protein sequence ID" value="KAK4548097.1"/>
    <property type="molecule type" value="Genomic_DNA"/>
</dbReference>
<evidence type="ECO:0000313" key="1">
    <source>
        <dbReference type="EMBL" id="KAK4548097.1"/>
    </source>
</evidence>